<dbReference type="CDD" id="cd21809">
    <property type="entry name" value="ABC-2_lan_permease-like"/>
    <property type="match status" value="1"/>
</dbReference>
<sequence length="246" mass="27524">MFMRILVAELLKYKRTLIPLICCLLPLAFACMMTFFFWYEKNPLTSRGRWHWESLLLNSLFDWCSLILPLFLAVIASIATSVDSLAWKQLLIQPLPRASIYTCKLLVVCALALIAQLIYLVGTALGLELLALPGPIPWGSLFLLFITFLPMTLPILGLHYWIALRARSVTLSVGLGIVGTYVTFISVGLWTNYITPWTFPLVVLNLTVFPLHEHVEINSILLFPLCLLGLALSIAGGSDFARKDIA</sequence>
<dbReference type="RefSeq" id="WP_129886907.1">
    <property type="nucleotide sequence ID" value="NZ_CP035758.1"/>
</dbReference>
<feature type="transmembrane region" description="Helical" evidence="1">
    <location>
        <begin position="220"/>
        <end position="241"/>
    </location>
</feature>
<proteinExistence type="predicted"/>
<feature type="transmembrane region" description="Helical" evidence="1">
    <location>
        <begin position="101"/>
        <end position="121"/>
    </location>
</feature>
<protein>
    <recommendedName>
        <fullName evidence="4">ABC transporter permease</fullName>
    </recommendedName>
</protein>
<organism evidence="2 3">
    <name type="scientific">Ktedonosporobacter rubrisoli</name>
    <dbReference type="NCBI Taxonomy" id="2509675"/>
    <lineage>
        <taxon>Bacteria</taxon>
        <taxon>Bacillati</taxon>
        <taxon>Chloroflexota</taxon>
        <taxon>Ktedonobacteria</taxon>
        <taxon>Ktedonobacterales</taxon>
        <taxon>Ktedonosporobacteraceae</taxon>
        <taxon>Ktedonosporobacter</taxon>
    </lineage>
</organism>
<feature type="transmembrane region" description="Helical" evidence="1">
    <location>
        <begin position="169"/>
        <end position="190"/>
    </location>
</feature>
<feature type="transmembrane region" description="Helical" evidence="1">
    <location>
        <begin position="59"/>
        <end position="80"/>
    </location>
</feature>
<dbReference type="Proteomes" id="UP000290365">
    <property type="component" value="Chromosome"/>
</dbReference>
<dbReference type="PROSITE" id="PS51257">
    <property type="entry name" value="PROKAR_LIPOPROTEIN"/>
    <property type="match status" value="1"/>
</dbReference>
<keyword evidence="3" id="KW-1185">Reference proteome</keyword>
<evidence type="ECO:0008006" key="4">
    <source>
        <dbReference type="Google" id="ProtNLM"/>
    </source>
</evidence>
<evidence type="ECO:0000313" key="3">
    <source>
        <dbReference type="Proteomes" id="UP000290365"/>
    </source>
</evidence>
<keyword evidence="1" id="KW-0812">Transmembrane</keyword>
<reference evidence="2 3" key="1">
    <citation type="submission" date="2019-01" db="EMBL/GenBank/DDBJ databases">
        <title>Ktedonosporobacter rubrisoli SCAWS-G2.</title>
        <authorList>
            <person name="Huang Y."/>
            <person name="Yan B."/>
        </authorList>
    </citation>
    <scope>NUCLEOTIDE SEQUENCE [LARGE SCALE GENOMIC DNA]</scope>
    <source>
        <strain evidence="2 3">SCAWS-G2</strain>
    </source>
</reference>
<feature type="transmembrane region" description="Helical" evidence="1">
    <location>
        <begin position="141"/>
        <end position="162"/>
    </location>
</feature>
<dbReference type="AlphaFoldDB" id="A0A4P6JNG7"/>
<evidence type="ECO:0000256" key="1">
    <source>
        <dbReference type="SAM" id="Phobius"/>
    </source>
</evidence>
<feature type="transmembrane region" description="Helical" evidence="1">
    <location>
        <begin position="20"/>
        <end position="39"/>
    </location>
</feature>
<dbReference type="EMBL" id="CP035758">
    <property type="protein sequence ID" value="QBD76276.1"/>
    <property type="molecule type" value="Genomic_DNA"/>
</dbReference>
<name>A0A4P6JNG7_KTERU</name>
<dbReference type="KEGG" id="kbs:EPA93_09745"/>
<keyword evidence="1" id="KW-1133">Transmembrane helix</keyword>
<keyword evidence="1" id="KW-0472">Membrane</keyword>
<gene>
    <name evidence="2" type="ORF">EPA93_09745</name>
</gene>
<dbReference type="OrthoDB" id="5946463at2"/>
<dbReference type="Pfam" id="PF12730">
    <property type="entry name" value="ABC2_membrane_4"/>
    <property type="match status" value="1"/>
</dbReference>
<accession>A0A4P6JNG7</accession>
<evidence type="ECO:0000313" key="2">
    <source>
        <dbReference type="EMBL" id="QBD76276.1"/>
    </source>
</evidence>